<gene>
    <name evidence="1" type="ORF">BGZ97_011047</name>
</gene>
<organism evidence="1 2">
    <name type="scientific">Linnemannia gamsii</name>
    <dbReference type="NCBI Taxonomy" id="64522"/>
    <lineage>
        <taxon>Eukaryota</taxon>
        <taxon>Fungi</taxon>
        <taxon>Fungi incertae sedis</taxon>
        <taxon>Mucoromycota</taxon>
        <taxon>Mortierellomycotina</taxon>
        <taxon>Mortierellomycetes</taxon>
        <taxon>Mortierellales</taxon>
        <taxon>Mortierellaceae</taxon>
        <taxon>Linnemannia</taxon>
    </lineage>
</organism>
<name>A0A9P6UVV8_9FUNG</name>
<dbReference type="AlphaFoldDB" id="A0A9P6UVV8"/>
<dbReference type="OrthoDB" id="2427263at2759"/>
<dbReference type="EMBL" id="JAAAIN010000060">
    <property type="protein sequence ID" value="KAG0321542.1"/>
    <property type="molecule type" value="Genomic_DNA"/>
</dbReference>
<comment type="caution">
    <text evidence="1">The sequence shown here is derived from an EMBL/GenBank/DDBJ whole genome shotgun (WGS) entry which is preliminary data.</text>
</comment>
<accession>A0A9P6UVV8</accession>
<dbReference type="Gene3D" id="3.80.10.10">
    <property type="entry name" value="Ribonuclease Inhibitor"/>
    <property type="match status" value="1"/>
</dbReference>
<evidence type="ECO:0000313" key="1">
    <source>
        <dbReference type="EMBL" id="KAG0321542.1"/>
    </source>
</evidence>
<dbReference type="InterPro" id="IPR032675">
    <property type="entry name" value="LRR_dom_sf"/>
</dbReference>
<evidence type="ECO:0000313" key="2">
    <source>
        <dbReference type="Proteomes" id="UP000823405"/>
    </source>
</evidence>
<reference evidence="1" key="1">
    <citation type="journal article" date="2020" name="Fungal Divers.">
        <title>Resolving the Mortierellaceae phylogeny through synthesis of multi-gene phylogenetics and phylogenomics.</title>
        <authorList>
            <person name="Vandepol N."/>
            <person name="Liber J."/>
            <person name="Desiro A."/>
            <person name="Na H."/>
            <person name="Kennedy M."/>
            <person name="Barry K."/>
            <person name="Grigoriev I.V."/>
            <person name="Miller A.N."/>
            <person name="O'Donnell K."/>
            <person name="Stajich J.E."/>
            <person name="Bonito G."/>
        </authorList>
    </citation>
    <scope>NUCLEOTIDE SEQUENCE</scope>
    <source>
        <strain evidence="1">NVP60</strain>
    </source>
</reference>
<proteinExistence type="predicted"/>
<sequence length="465" mass="53183">MDQSISSPTLFTSTLEPSTVPIATLMYDVLSELSCLLELEINDASADFNKILEVAPQLEVLRAPGWLQLTSPDGRLLHRMFTAAHLKEIELFHETDSRAVLSLLRYLSNLESLLLTGGFNQESFQNDYGAAIEAKAAMNNAPNMSLRRLYLRSRGSMDYRILAAILPWVPELREFSCESLHLRMSEILVKNCKHLEVVRELDSFGGDYDPRALPRGVDVVLPLLTGCPTLRVLDTAAHNIQGDIFMNCELACLGLETFRCQIIGMYWLDEANSRVLNRLLSGNSEGDGDDNGSGTGATTSIEEQGLLDEVYRNQERYRRVYRQFSRMTQLRVLELGQEWRTVSRLYDTRIDGEDEYDDIYDEPDNGYYAWYPPPIDGTLDLTLVSGLDQLSTLKELEVFGFEGVDHRMEKVELDWMAAQWPKLKVMRGIHIDIFPKVEPDTKRRELREYMQMLRPDVVHETLFKH</sequence>
<dbReference type="SUPFAM" id="SSF52047">
    <property type="entry name" value="RNI-like"/>
    <property type="match status" value="1"/>
</dbReference>
<dbReference type="Proteomes" id="UP000823405">
    <property type="component" value="Unassembled WGS sequence"/>
</dbReference>
<keyword evidence="2" id="KW-1185">Reference proteome</keyword>
<protein>
    <submittedName>
        <fullName evidence="1">Uncharacterized protein</fullName>
    </submittedName>
</protein>